<gene>
    <name evidence="2" type="ORF">QWM81_08550</name>
</gene>
<organism evidence="2 3">
    <name type="scientific">Streptomyces ficellus</name>
    <dbReference type="NCBI Taxonomy" id="1977088"/>
    <lineage>
        <taxon>Bacteria</taxon>
        <taxon>Bacillati</taxon>
        <taxon>Actinomycetota</taxon>
        <taxon>Actinomycetes</taxon>
        <taxon>Kitasatosporales</taxon>
        <taxon>Streptomycetaceae</taxon>
        <taxon>Streptomyces</taxon>
    </lineage>
</organism>
<evidence type="ECO:0008006" key="4">
    <source>
        <dbReference type="Google" id="ProtNLM"/>
    </source>
</evidence>
<dbReference type="RefSeq" id="WP_290111103.1">
    <property type="nucleotide sequence ID" value="NZ_JAUEPL010000008.1"/>
</dbReference>
<feature type="region of interest" description="Disordered" evidence="1">
    <location>
        <begin position="173"/>
        <end position="193"/>
    </location>
</feature>
<keyword evidence="3" id="KW-1185">Reference proteome</keyword>
<evidence type="ECO:0000313" key="3">
    <source>
        <dbReference type="Proteomes" id="UP001174050"/>
    </source>
</evidence>
<name>A0ABT7Z3N1_9ACTN</name>
<dbReference type="Proteomes" id="UP001174050">
    <property type="component" value="Unassembled WGS sequence"/>
</dbReference>
<sequence>MALAAMTAACVPFGASSETRTTSSSRAAAPWTASWGAAVQPAHADPSEPEGNWSESGFGEETLRQVVRLSVGGPKLRVRLSNAYGTRPLKIAGATVARSDGGAKARPGTLLPLTFGGSPATTVPVGKDITTDEVPLPTTHREELVVSLRFAAPTGRATVHRFTTATSYRAPGDHLWSTASESFDRSATPPGTT</sequence>
<evidence type="ECO:0000313" key="2">
    <source>
        <dbReference type="EMBL" id="MDN3294096.1"/>
    </source>
</evidence>
<reference evidence="2" key="1">
    <citation type="submission" date="2023-06" db="EMBL/GenBank/DDBJ databases">
        <title>WGS-Sequencing of Streptomyces ficellus isolate 21 collected from sand in Gara Djebilet Iron Mine in Algeria.</title>
        <authorList>
            <person name="Zegers G.P."/>
            <person name="Gomez A."/>
            <person name="Gueddou A."/>
            <person name="Zahara A.F."/>
            <person name="Worth M."/>
            <person name="Sevigny J.L."/>
            <person name="Tisa L."/>
        </authorList>
    </citation>
    <scope>NUCLEOTIDE SEQUENCE</scope>
    <source>
        <strain evidence="2">AS11</strain>
    </source>
</reference>
<feature type="region of interest" description="Disordered" evidence="1">
    <location>
        <begin position="15"/>
        <end position="59"/>
    </location>
</feature>
<proteinExistence type="predicted"/>
<dbReference type="PANTHER" id="PTHR43784">
    <property type="entry name" value="GDSL-LIKE LIPASE/ACYLHYDROLASE, PUTATIVE (AFU_ORTHOLOGUE AFUA_2G00820)-RELATED"/>
    <property type="match status" value="1"/>
</dbReference>
<comment type="caution">
    <text evidence="2">The sequence shown here is derived from an EMBL/GenBank/DDBJ whole genome shotgun (WGS) entry which is preliminary data.</text>
</comment>
<protein>
    <recommendedName>
        <fullName evidence="4">SGNH/GDSL hydrolase family protein</fullName>
    </recommendedName>
</protein>
<dbReference type="InterPro" id="IPR053140">
    <property type="entry name" value="GDSL_Rv0518-like"/>
</dbReference>
<evidence type="ECO:0000256" key="1">
    <source>
        <dbReference type="SAM" id="MobiDB-lite"/>
    </source>
</evidence>
<accession>A0ABT7Z3N1</accession>
<dbReference type="PANTHER" id="PTHR43784:SF2">
    <property type="entry name" value="GDSL-LIKE LIPASE_ACYLHYDROLASE, PUTATIVE (AFU_ORTHOLOGUE AFUA_2G00820)-RELATED"/>
    <property type="match status" value="1"/>
</dbReference>
<dbReference type="EMBL" id="JAUEPL010000008">
    <property type="protein sequence ID" value="MDN3294096.1"/>
    <property type="molecule type" value="Genomic_DNA"/>
</dbReference>
<feature type="compositionally biased region" description="Low complexity" evidence="1">
    <location>
        <begin position="15"/>
        <end position="38"/>
    </location>
</feature>